<dbReference type="PROSITE" id="PS50002">
    <property type="entry name" value="SH3"/>
    <property type="match status" value="1"/>
</dbReference>
<feature type="region of interest" description="Disordered" evidence="6">
    <location>
        <begin position="1870"/>
        <end position="1935"/>
    </location>
</feature>
<dbReference type="InterPro" id="IPR046770">
    <property type="entry name" value="DOCKER_Lobe_B"/>
</dbReference>
<dbReference type="SUPFAM" id="SSF50044">
    <property type="entry name" value="SH3-domain"/>
    <property type="match status" value="1"/>
</dbReference>
<evidence type="ECO:0000256" key="5">
    <source>
        <dbReference type="PROSITE-ProRule" id="PRU00983"/>
    </source>
</evidence>
<dbReference type="InterPro" id="IPR026791">
    <property type="entry name" value="DOCK"/>
</dbReference>
<evidence type="ECO:0000313" key="10">
    <source>
        <dbReference type="EMBL" id="TRY75632.1"/>
    </source>
</evidence>
<evidence type="ECO:0000256" key="4">
    <source>
        <dbReference type="PROSITE-ProRule" id="PRU00192"/>
    </source>
</evidence>
<dbReference type="InterPro" id="IPR043162">
    <property type="entry name" value="DOCK_C_lobe_C"/>
</dbReference>
<evidence type="ECO:0000256" key="2">
    <source>
        <dbReference type="ARBA" id="ARBA00022553"/>
    </source>
</evidence>
<feature type="compositionally biased region" description="Low complexity" evidence="6">
    <location>
        <begin position="1915"/>
        <end position="1935"/>
    </location>
</feature>
<feature type="domain" description="C2 DOCK-type" evidence="8">
    <location>
        <begin position="416"/>
        <end position="587"/>
    </location>
</feature>
<proteinExistence type="inferred from homology"/>
<dbReference type="InterPro" id="IPR016024">
    <property type="entry name" value="ARM-type_fold"/>
</dbReference>
<evidence type="ECO:0000256" key="1">
    <source>
        <dbReference type="ARBA" id="ARBA00022443"/>
    </source>
</evidence>
<comment type="caution">
    <text evidence="10">The sequence shown here is derived from an EMBL/GenBank/DDBJ whole genome shotgun (WGS) entry which is preliminary data.</text>
</comment>
<dbReference type="InterPro" id="IPR056372">
    <property type="entry name" value="TPR_DOCK"/>
</dbReference>
<dbReference type="PANTHER" id="PTHR45653">
    <property type="entry name" value="DEDICATOR OF CYTOKINESIS"/>
    <property type="match status" value="1"/>
</dbReference>
<name>A0A553PD72_TIGCA</name>
<evidence type="ECO:0008006" key="12">
    <source>
        <dbReference type="Google" id="ProtNLM"/>
    </source>
</evidence>
<feature type="non-terminal residue" evidence="10">
    <location>
        <position position="1"/>
    </location>
</feature>
<dbReference type="Gene3D" id="1.25.40.410">
    <property type="match status" value="1"/>
</dbReference>
<feature type="domain" description="DOCKER" evidence="9">
    <location>
        <begin position="1300"/>
        <end position="1715"/>
    </location>
</feature>
<dbReference type="InterPro" id="IPR027007">
    <property type="entry name" value="C2_DOCK-type_domain"/>
</dbReference>
<accession>A0A553PD72</accession>
<dbReference type="FunFam" id="1.25.40.410:FF:000003">
    <property type="entry name" value="Dedicator of cytokinesis protein 4"/>
    <property type="match status" value="1"/>
</dbReference>
<dbReference type="OMA" id="FCADTYG"/>
<feature type="region of interest" description="Disordered" evidence="6">
    <location>
        <begin position="180"/>
        <end position="231"/>
    </location>
</feature>
<dbReference type="EMBL" id="VCGU01000005">
    <property type="protein sequence ID" value="TRY75632.1"/>
    <property type="molecule type" value="Genomic_DNA"/>
</dbReference>
<dbReference type="InterPro" id="IPR035892">
    <property type="entry name" value="C2_domain_sf"/>
</dbReference>
<feature type="compositionally biased region" description="Polar residues" evidence="6">
    <location>
        <begin position="1718"/>
        <end position="1727"/>
    </location>
</feature>
<dbReference type="GO" id="GO:0031267">
    <property type="term" value="F:small GTPase binding"/>
    <property type="evidence" value="ECO:0007669"/>
    <property type="project" value="TreeGrafter"/>
</dbReference>
<dbReference type="PROSITE" id="PS51651">
    <property type="entry name" value="DOCKER"/>
    <property type="match status" value="1"/>
</dbReference>
<feature type="compositionally biased region" description="Polar residues" evidence="6">
    <location>
        <begin position="186"/>
        <end position="197"/>
    </location>
</feature>
<feature type="domain" description="SH3" evidence="7">
    <location>
        <begin position="1"/>
        <end position="63"/>
    </location>
</feature>
<dbReference type="SMART" id="SM00326">
    <property type="entry name" value="SH3"/>
    <property type="match status" value="1"/>
</dbReference>
<feature type="compositionally biased region" description="Low complexity" evidence="6">
    <location>
        <begin position="1774"/>
        <end position="1793"/>
    </location>
</feature>
<comment type="similarity">
    <text evidence="5">Belongs to the DOCK family.</text>
</comment>
<gene>
    <name evidence="10" type="ORF">TCAL_04509</name>
</gene>
<dbReference type="Gene3D" id="2.60.40.150">
    <property type="entry name" value="C2 domain"/>
    <property type="match status" value="1"/>
</dbReference>
<dbReference type="Gene3D" id="1.20.1270.350">
    <property type="entry name" value="Dedicator of cytokinesis N-terminal subdomain"/>
    <property type="match status" value="1"/>
</dbReference>
<dbReference type="InterPro" id="IPR027357">
    <property type="entry name" value="DOCKER_dom"/>
</dbReference>
<organism evidence="10 11">
    <name type="scientific">Tigriopus californicus</name>
    <name type="common">Marine copepod</name>
    <dbReference type="NCBI Taxonomy" id="6832"/>
    <lineage>
        <taxon>Eukaryota</taxon>
        <taxon>Metazoa</taxon>
        <taxon>Ecdysozoa</taxon>
        <taxon>Arthropoda</taxon>
        <taxon>Crustacea</taxon>
        <taxon>Multicrustacea</taxon>
        <taxon>Hexanauplia</taxon>
        <taxon>Copepoda</taxon>
        <taxon>Harpacticoida</taxon>
        <taxon>Harpacticidae</taxon>
        <taxon>Tigriopus</taxon>
    </lineage>
</organism>
<evidence type="ECO:0000259" key="7">
    <source>
        <dbReference type="PROSITE" id="PS50002"/>
    </source>
</evidence>
<dbReference type="InterPro" id="IPR046769">
    <property type="entry name" value="DOCKER_Lobe_A"/>
</dbReference>
<feature type="region of interest" description="Disordered" evidence="6">
    <location>
        <begin position="1707"/>
        <end position="1749"/>
    </location>
</feature>
<dbReference type="Pfam" id="PF23554">
    <property type="entry name" value="TPR_DOCK"/>
    <property type="match status" value="1"/>
</dbReference>
<evidence type="ECO:0000256" key="6">
    <source>
        <dbReference type="SAM" id="MobiDB-lite"/>
    </source>
</evidence>
<dbReference type="InterPro" id="IPR046773">
    <property type="entry name" value="DOCKER_Lobe_C"/>
</dbReference>
<dbReference type="InterPro" id="IPR042455">
    <property type="entry name" value="DOCK_N_sub1"/>
</dbReference>
<dbReference type="GO" id="GO:0005737">
    <property type="term" value="C:cytoplasm"/>
    <property type="evidence" value="ECO:0007669"/>
    <property type="project" value="UniProtKB-SubCell"/>
</dbReference>
<dbReference type="Pfam" id="PF20422">
    <property type="entry name" value="DHR-2_Lobe_B"/>
    <property type="match status" value="1"/>
</dbReference>
<sequence>PFRLAISTFSTEQYDEPSKDVLPLILGDVVTISQECEEWYYGQNLSNSRRGIFPKSFVSVRKPQLERDETQEAAMEILRALHDWRPHWKRLFVKRETSRFGRVKEIIDELTLMRHQLQVDVLTQEQLRELRIKIGAQIDLGNKILDLDLVPREESGKVPKASKVGPVHLWDLFDSASRRSKKQPLSHRSSTNSNSGMSAILPSSPSATTLTTESVASPHPHPHHHPPSSNPSGIHLILRFDDLLIPPGKQDEEIEIFFSLYHKSIVNQSAFISERAFLSPVAQTGDFVQSSVLFWDILDSMELCKSLYVVVQMYKNGNRLIIHNENARRTSSGVGLGGALRRPFGVAVLGPFANIAPGSSPEFDAKIFLCEDKDFHHMHELILKNGALKSLCHGSKVGISLQLLRGDSNQLRKDHKRLLRSSIDANKIARNIEVSAVIVGRNGQVIEDKIHFAAGLAPATRVGFPVMFHSNSPIWMETLRLEIPIDKFEGAHIRLEYRHCSNKERSEKKLLGFSFVHLMEADRTTIKDGSHSLCIYKCEDQEQLTDSSIYLPLVARLSEVRLSDQVTVHRGFVRSTKESITIKTRLCSTKLTQNVHLMSLLNWKSNPEQIQDTLKRIMLIEGEEIVKFLQDILDALFEMFTTEDGDSTGHSGLVFQVLVYIISSLHDPKFKHFGPILDTYINEHFSAALVYKFGVCKKKTVFLRGLLTCLRHFTDHVSSKENQEPIQKCFQSVEYIMKFVIRSRLLFIRTSVGATDNSFRDSVKLLFDSFNKMLSHTNENFQGTQVMFLKNISAVFPHILRILPVIDVAEFVTLMFVTLNHDLPHPVSEAMLAAIHQTINSPVFQDIESRNLFLPTCCDIVKKYLVHKQQLQQCSDILADMLTFFHLRQELSDEGHSVIFKDVVTLSEKLLTPLINIILNIDGASSLKGRLVACLLSLLQLMEEDHFKNLWDLMYHKSILKTFLLESFLLLQALISQPIFPRSWNAMKLLTSHVLMNALQELAKPLLIYFREEHQFDRQLWMNYFTLAVNYLSQSELQLEKVQEMKRQYILQQFGDMRMRMAFQILSLWSHLGDLKQFFVPGIVGPLLKMTSIPDVELRKSALPVFYDLLDYEHRLKGHFKQTEGLNNNLDLWKGFGESFFPFSLEKLILHLSPVSRRRGIKACYQNRRTKSEPSHRKLQQFYATYHRNHYGLVKPPALANDFKTLALNAIQQIECELVDKLDILVQENKADENYKQLFDTMLRDVLEERDPAWKGNGKSFIESVTSLLERLLDYRNALQSDDSREKEMSCIVNLLQFYKAEPNRVELFLRYIYKLHDLHLPAENFVEAAFTLKLHADLLEWTNRSLHADLRYPSQKEWERKEQLYLNIIDLLEKGKHWEHAVPLCKELSMVYESKVFNYRKLAEILKRQASFFEKIISSSEQNLRLSPEYFRVGFYGNNFPPFLKNKEFVYRGLEFEKLPAFQQRISDEFPQAQILPTNTQPDETICNQDGQFIQICCVKPVPDEAPQDQHHVTSMEGLTVPSKIQKSQDRMSISKFVYDRPFHQGKRDKGNEFKTLWLERTSFQCNASFPGVLRWFEVVDSNLDLIPPIQHACETIQAKNLEIQHMINDPLDQPIQKLSLSLQGVIDAAVNGGIFKYQEAFFAPEFINEHPEHGEEIPRLKRLMIDQVSILDQALKQHERLISPEVRPLHDHLISRWRNMKDSLETLPESPMPMQRRSSSLNKTPTARKGPLPPLPNHPSEETYSSAIRKRSSVALRASLSSLYGHSNFIDGTSRSSQSNISQTSNGSSSSANESPRKVVGESIYSRPNDQAVRAMSNPMSISMNSLPNNASPGGNGSNSSPSRSIFDRNDYQQIDVDDFLDEDEGIRLLDAPPLPPRISTLNLPERPRNRTSLASAATSSGIGKSPPPIPPKSSSASLASPPLSSASVHEES</sequence>
<dbReference type="PANTHER" id="PTHR45653:SF12">
    <property type="entry name" value="SPONGE, ISOFORM E"/>
    <property type="match status" value="1"/>
</dbReference>
<dbReference type="InterPro" id="IPR036028">
    <property type="entry name" value="SH3-like_dom_sf"/>
</dbReference>
<dbReference type="InterPro" id="IPR001452">
    <property type="entry name" value="SH3_domain"/>
</dbReference>
<keyword evidence="3" id="KW-0344">Guanine-nucleotide releasing factor</keyword>
<dbReference type="Pfam" id="PF20421">
    <property type="entry name" value="DHR-2_Lobe_C"/>
    <property type="match status" value="1"/>
</dbReference>
<dbReference type="PROSITE" id="PS51650">
    <property type="entry name" value="C2_DOCK"/>
    <property type="match status" value="1"/>
</dbReference>
<feature type="region of interest" description="Disordered" evidence="6">
    <location>
        <begin position="1772"/>
        <end position="1848"/>
    </location>
</feature>
<dbReference type="Gene3D" id="2.30.30.40">
    <property type="entry name" value="SH3 Domains"/>
    <property type="match status" value="1"/>
</dbReference>
<dbReference type="Proteomes" id="UP000318571">
    <property type="component" value="Chromosome 2"/>
</dbReference>
<evidence type="ECO:0000256" key="3">
    <source>
        <dbReference type="ARBA" id="ARBA00022658"/>
    </source>
</evidence>
<keyword evidence="1 4" id="KW-0728">SH3 domain</keyword>
<keyword evidence="2" id="KW-0597">Phosphoprotein</keyword>
<dbReference type="GO" id="GO:0007264">
    <property type="term" value="P:small GTPase-mediated signal transduction"/>
    <property type="evidence" value="ECO:0007669"/>
    <property type="project" value="InterPro"/>
</dbReference>
<dbReference type="SUPFAM" id="SSF48371">
    <property type="entry name" value="ARM repeat"/>
    <property type="match status" value="1"/>
</dbReference>
<dbReference type="GO" id="GO:0005886">
    <property type="term" value="C:plasma membrane"/>
    <property type="evidence" value="ECO:0007669"/>
    <property type="project" value="TreeGrafter"/>
</dbReference>
<keyword evidence="11" id="KW-1185">Reference proteome</keyword>
<dbReference type="GO" id="GO:0005085">
    <property type="term" value="F:guanyl-nucleotide exchange factor activity"/>
    <property type="evidence" value="ECO:0007669"/>
    <property type="project" value="UniProtKB-KW"/>
</dbReference>
<evidence type="ECO:0000259" key="8">
    <source>
        <dbReference type="PROSITE" id="PS51650"/>
    </source>
</evidence>
<protein>
    <recommendedName>
        <fullName evidence="12">SH3 domain-containing protein</fullName>
    </recommendedName>
</protein>
<dbReference type="Gene3D" id="1.20.58.740">
    <property type="match status" value="1"/>
</dbReference>
<feature type="compositionally biased region" description="Low complexity" evidence="6">
    <location>
        <begin position="1827"/>
        <end position="1847"/>
    </location>
</feature>
<dbReference type="InterPro" id="IPR043161">
    <property type="entry name" value="DOCK_C_lobe_A"/>
</dbReference>
<evidence type="ECO:0000259" key="9">
    <source>
        <dbReference type="PROSITE" id="PS51651"/>
    </source>
</evidence>
<dbReference type="Pfam" id="PF06920">
    <property type="entry name" value="DHR-2_Lobe_A"/>
    <property type="match status" value="1"/>
</dbReference>
<feature type="compositionally biased region" description="Low complexity" evidence="6">
    <location>
        <begin position="201"/>
        <end position="218"/>
    </location>
</feature>
<dbReference type="Pfam" id="PF14429">
    <property type="entry name" value="DOCK-C2"/>
    <property type="match status" value="1"/>
</dbReference>
<evidence type="ECO:0000313" key="11">
    <source>
        <dbReference type="Proteomes" id="UP000318571"/>
    </source>
</evidence>
<reference evidence="10 11" key="1">
    <citation type="journal article" date="2018" name="Nat. Ecol. Evol.">
        <title>Genomic signatures of mitonuclear coevolution across populations of Tigriopus californicus.</title>
        <authorList>
            <person name="Barreto F.S."/>
            <person name="Watson E.T."/>
            <person name="Lima T.G."/>
            <person name="Willett C.S."/>
            <person name="Edmands S."/>
            <person name="Li W."/>
            <person name="Burton R.S."/>
        </authorList>
    </citation>
    <scope>NUCLEOTIDE SEQUENCE [LARGE SCALE GENOMIC DNA]</scope>
    <source>
        <strain evidence="10 11">San Diego</strain>
    </source>
</reference>
<dbReference type="STRING" id="6832.A0A553PD72"/>